<keyword evidence="2" id="KW-0812">Transmembrane</keyword>
<accession>A0A943SPK7</accession>
<reference evidence="3" key="1">
    <citation type="submission" date="2021-02" db="EMBL/GenBank/DDBJ databases">
        <title>Infant gut strain persistence is associated with maternal origin, phylogeny, and functional potential including surface adhesion and iron acquisition.</title>
        <authorList>
            <person name="Lou Y.C."/>
        </authorList>
    </citation>
    <scope>NUCLEOTIDE SEQUENCE</scope>
    <source>
        <strain evidence="3">L3_060_052G1_dasL3_060_052G1_concoct_1</strain>
    </source>
</reference>
<dbReference type="AlphaFoldDB" id="A0A943SPK7"/>
<proteinExistence type="predicted"/>
<dbReference type="EMBL" id="JAGZZP010000004">
    <property type="protein sequence ID" value="MBS6534801.1"/>
    <property type="molecule type" value="Genomic_DNA"/>
</dbReference>
<name>A0A943SPK7_9FIRM</name>
<dbReference type="Proteomes" id="UP000748991">
    <property type="component" value="Unassembled WGS sequence"/>
</dbReference>
<keyword evidence="2" id="KW-0472">Membrane</keyword>
<dbReference type="RefSeq" id="WP_278637255.1">
    <property type="nucleotide sequence ID" value="NZ_JAGZZP010000004.1"/>
</dbReference>
<keyword evidence="2" id="KW-1133">Transmembrane helix</keyword>
<comment type="caution">
    <text evidence="3">The sequence shown here is derived from an EMBL/GenBank/DDBJ whole genome shotgun (WGS) entry which is preliminary data.</text>
</comment>
<evidence type="ECO:0000313" key="3">
    <source>
        <dbReference type="EMBL" id="MBS6534801.1"/>
    </source>
</evidence>
<gene>
    <name evidence="3" type="ORF">KH327_03120</name>
</gene>
<feature type="coiled-coil region" evidence="1">
    <location>
        <begin position="182"/>
        <end position="209"/>
    </location>
</feature>
<evidence type="ECO:0000313" key="4">
    <source>
        <dbReference type="Proteomes" id="UP000748991"/>
    </source>
</evidence>
<evidence type="ECO:0000256" key="2">
    <source>
        <dbReference type="SAM" id="Phobius"/>
    </source>
</evidence>
<organism evidence="3 4">
    <name type="scientific">Peptoniphilus harei</name>
    <dbReference type="NCBI Taxonomy" id="54005"/>
    <lineage>
        <taxon>Bacteria</taxon>
        <taxon>Bacillati</taxon>
        <taxon>Bacillota</taxon>
        <taxon>Tissierellia</taxon>
        <taxon>Tissierellales</taxon>
        <taxon>Peptoniphilaceae</taxon>
        <taxon>Peptoniphilus</taxon>
    </lineage>
</organism>
<sequence>MAYKNTLKGYLKFEETNEEQAFFYKIFDIQGRYYQLSHSLNNKVDPQEMKIKEIKKYIEDNYVNLEEINKPELINDLNIFKSLSDELKIKYESDKFYTDTLSLMITVFSIFSAVAVGLLSVKEDILMENGFNIDTFYAANINFVFNSIKIILGMAVVYFGIYYLRVNKRSGLNKLKTINHVVFTLENIKENLEEDLEMLESDVESDNVESHESETKEFIVTITESPIDKNKNKKRKKVKKKKLSIYN</sequence>
<evidence type="ECO:0000256" key="1">
    <source>
        <dbReference type="SAM" id="Coils"/>
    </source>
</evidence>
<feature type="transmembrane region" description="Helical" evidence="2">
    <location>
        <begin position="100"/>
        <end position="121"/>
    </location>
</feature>
<keyword evidence="1" id="KW-0175">Coiled coil</keyword>
<feature type="transmembrane region" description="Helical" evidence="2">
    <location>
        <begin position="141"/>
        <end position="164"/>
    </location>
</feature>
<protein>
    <submittedName>
        <fullName evidence="3">Uncharacterized protein</fullName>
    </submittedName>
</protein>